<dbReference type="KEGG" id="ssck:SPSK_10932"/>
<dbReference type="AlphaFoldDB" id="A0A0F2M9J0"/>
<reference evidence="1 2" key="1">
    <citation type="journal article" date="2014" name="BMC Genomics">
        <title>Comparative genomics of the major fungal agents of human and animal Sporotrichosis: Sporothrix schenckii and Sporothrix brasiliensis.</title>
        <authorList>
            <person name="Teixeira M.M."/>
            <person name="de Almeida L.G."/>
            <person name="Kubitschek-Barreira P."/>
            <person name="Alves F.L."/>
            <person name="Kioshima E.S."/>
            <person name="Abadio A.K."/>
            <person name="Fernandes L."/>
            <person name="Derengowski L.S."/>
            <person name="Ferreira K.S."/>
            <person name="Souza R.C."/>
            <person name="Ruiz J.C."/>
            <person name="de Andrade N.C."/>
            <person name="Paes H.C."/>
            <person name="Nicola A.M."/>
            <person name="Albuquerque P."/>
            <person name="Gerber A.L."/>
            <person name="Martins V.P."/>
            <person name="Peconick L.D."/>
            <person name="Neto A.V."/>
            <person name="Chaucanez C.B."/>
            <person name="Silva P.A."/>
            <person name="Cunha O.L."/>
            <person name="de Oliveira F.F."/>
            <person name="dos Santos T.C."/>
            <person name="Barros A.L."/>
            <person name="Soares M.A."/>
            <person name="de Oliveira L.M."/>
            <person name="Marini M.M."/>
            <person name="Villalobos-Duno H."/>
            <person name="Cunha M.M."/>
            <person name="de Hoog S."/>
            <person name="da Silveira J.F."/>
            <person name="Henrissat B."/>
            <person name="Nino-Vega G.A."/>
            <person name="Cisalpino P.S."/>
            <person name="Mora-Montes H.M."/>
            <person name="Almeida S.R."/>
            <person name="Stajich J.E."/>
            <person name="Lopes-Bezerra L.M."/>
            <person name="Vasconcelos A.T."/>
            <person name="Felipe M.S."/>
        </authorList>
    </citation>
    <scope>NUCLEOTIDE SEQUENCE [LARGE SCALE GENOMIC DNA]</scope>
    <source>
        <strain evidence="1 2">1099-18</strain>
    </source>
</reference>
<dbReference type="RefSeq" id="XP_016588430.1">
    <property type="nucleotide sequence ID" value="XM_016737163.1"/>
</dbReference>
<reference evidence="1 2" key="2">
    <citation type="journal article" date="2015" name="Eukaryot. Cell">
        <title>Asexual propagation of a virulent clone complex in a human and feline outbreak of sporotrichosis.</title>
        <authorList>
            <person name="Teixeira Mde M."/>
            <person name="Rodrigues A.M."/>
            <person name="Tsui C.K."/>
            <person name="de Almeida L.G."/>
            <person name="Van Diepeningen A.D."/>
            <person name="van den Ende B.G."/>
            <person name="Fernandes G.F."/>
            <person name="Kano R."/>
            <person name="Hamelin R.C."/>
            <person name="Lopes-Bezerra L.M."/>
            <person name="Vasconcelos A.T."/>
            <person name="de Hoog S."/>
            <person name="de Camargo Z.P."/>
            <person name="Felipe M.S."/>
        </authorList>
    </citation>
    <scope>NUCLEOTIDE SEQUENCE [LARGE SCALE GENOMIC DNA]</scope>
    <source>
        <strain evidence="1 2">1099-18</strain>
    </source>
</reference>
<comment type="caution">
    <text evidence="1">The sequence shown here is derived from an EMBL/GenBank/DDBJ whole genome shotgun (WGS) entry which is preliminary data.</text>
</comment>
<evidence type="ECO:0000313" key="2">
    <source>
        <dbReference type="Proteomes" id="UP000033710"/>
    </source>
</evidence>
<name>A0A0F2M9J0_SPOSC</name>
<gene>
    <name evidence="1" type="ORF">SPSK_10932</name>
</gene>
<dbReference type="Proteomes" id="UP000033710">
    <property type="component" value="Unassembled WGS sequence"/>
</dbReference>
<accession>A0A0F2M9J0</accession>
<evidence type="ECO:0000313" key="1">
    <source>
        <dbReference type="EMBL" id="KJR85754.1"/>
    </source>
</evidence>
<sequence>MIFGHIALGKEEHALRGWCGEDCLQRGLQTAGSANGDGNAAWCMSKIFLVCGKRTVQSKATQDAGGEECSQESPRYESHFPSQWHREIWALDK</sequence>
<dbReference type="EMBL" id="AXCR01000007">
    <property type="protein sequence ID" value="KJR85754.1"/>
    <property type="molecule type" value="Genomic_DNA"/>
</dbReference>
<dbReference type="VEuPathDB" id="FungiDB:SPSK_10932"/>
<dbReference type="GeneID" id="27672440"/>
<proteinExistence type="predicted"/>
<protein>
    <submittedName>
        <fullName evidence="1">Uncharacterized protein</fullName>
    </submittedName>
</protein>
<organism evidence="1 2">
    <name type="scientific">Sporothrix schenckii 1099-18</name>
    <dbReference type="NCBI Taxonomy" id="1397361"/>
    <lineage>
        <taxon>Eukaryota</taxon>
        <taxon>Fungi</taxon>
        <taxon>Dikarya</taxon>
        <taxon>Ascomycota</taxon>
        <taxon>Pezizomycotina</taxon>
        <taxon>Sordariomycetes</taxon>
        <taxon>Sordariomycetidae</taxon>
        <taxon>Ophiostomatales</taxon>
        <taxon>Ophiostomataceae</taxon>
        <taxon>Sporothrix</taxon>
    </lineage>
</organism>